<organism evidence="2 3">
    <name type="scientific">Polaribacter batillariae</name>
    <dbReference type="NCBI Taxonomy" id="2808900"/>
    <lineage>
        <taxon>Bacteria</taxon>
        <taxon>Pseudomonadati</taxon>
        <taxon>Bacteroidota</taxon>
        <taxon>Flavobacteriia</taxon>
        <taxon>Flavobacteriales</taxon>
        <taxon>Flavobacteriaceae</taxon>
    </lineage>
</organism>
<feature type="region of interest" description="Disordered" evidence="1">
    <location>
        <begin position="223"/>
        <end position="262"/>
    </location>
</feature>
<dbReference type="EMBL" id="CP071795">
    <property type="protein sequence ID" value="QTD37832.1"/>
    <property type="molecule type" value="Genomic_DNA"/>
</dbReference>
<evidence type="ECO:0000313" key="3">
    <source>
        <dbReference type="Proteomes" id="UP000663935"/>
    </source>
</evidence>
<evidence type="ECO:0000313" key="2">
    <source>
        <dbReference type="EMBL" id="QTD37832.1"/>
    </source>
</evidence>
<protein>
    <submittedName>
        <fullName evidence="2">Peptidylprolyl isomerase</fullName>
    </submittedName>
</protein>
<dbReference type="RefSeq" id="WP_207971988.1">
    <property type="nucleotide sequence ID" value="NZ_CP071795.1"/>
</dbReference>
<feature type="compositionally biased region" description="Basic and acidic residues" evidence="1">
    <location>
        <begin position="223"/>
        <end position="235"/>
    </location>
</feature>
<evidence type="ECO:0000256" key="1">
    <source>
        <dbReference type="SAM" id="MobiDB-lite"/>
    </source>
</evidence>
<proteinExistence type="predicted"/>
<dbReference type="SUPFAM" id="SSF54534">
    <property type="entry name" value="FKBP-like"/>
    <property type="match status" value="1"/>
</dbReference>
<sequence length="262" mass="29590">MNKIKNIFALLILAVVILNSCDDNRRGIVDPFADVNYEQLAISDNDSIEKFLKTHYYDENLDLIKELSDGKTSILEDDRLIINELTENDIKYKLYTLVTKQGVPSNDKGFPTFIDSVFTNYTGILLLNNTIDRDAFDTGQAAWLTNTIRGWAKGFTHFKGGDNITDNGPITYENTGKGYIFIPSGLAYPSINYVIGRPINERPYDRILVFKVELLDFIKDTDHDNDGTPSVKEDANGDEDVTNDFSDPDKPNVPDYLNPDIK</sequence>
<reference evidence="2 3" key="1">
    <citation type="submission" date="2021-03" db="EMBL/GenBank/DDBJ databases">
        <title>Complete genome of Polaribacter_sp.G4M1.</title>
        <authorList>
            <person name="Jeong S.W."/>
            <person name="Bae J.W."/>
        </authorList>
    </citation>
    <scope>NUCLEOTIDE SEQUENCE [LARGE SCALE GENOMIC DNA]</scope>
    <source>
        <strain evidence="2 3">G4M1</strain>
    </source>
</reference>
<dbReference type="Gene3D" id="3.10.50.40">
    <property type="match status" value="1"/>
</dbReference>
<dbReference type="InterPro" id="IPR046357">
    <property type="entry name" value="PPIase_dom_sf"/>
</dbReference>
<name>A0ABX7SUC3_9FLAO</name>
<keyword evidence="3" id="KW-1185">Reference proteome</keyword>
<dbReference type="GO" id="GO:0016853">
    <property type="term" value="F:isomerase activity"/>
    <property type="evidence" value="ECO:0007669"/>
    <property type="project" value="UniProtKB-KW"/>
</dbReference>
<dbReference type="Proteomes" id="UP000663935">
    <property type="component" value="Chromosome"/>
</dbReference>
<gene>
    <name evidence="2" type="ORF">JL193_00530</name>
</gene>
<accession>A0ABX7SUC3</accession>
<keyword evidence="2" id="KW-0413">Isomerase</keyword>